<name>A0A1H9I9F2_9BACT</name>
<sequence length="613" mass="67466">MAAPCNLEPCNLQLTTCNLQPNNSHPSPTVTLPMIRFLLLFWALTQVQGMASGQRNSPTLLLSRPEEGWSDAPREFPDSSEMAVYLAEWVARQRAKAHWEASIDSLHKGEGDTLLAIAHRGPAYSWAELRPPANAQSLAWARKAGYRERRFRAGRPLAPELWTALRDSLVVQAADDGYPFASVALDSISWLAPGQLSASINVSPGPRVVVGEIRVAEGARVKPEFLARYLGLRPGDPFNQKRVKRIGRSLQQLPYVNVKGAPTISFLDSLAYFDLQLTRKPASRFDFVIGVLPGSGADDGLLITGELNGELYNGLGQGERIAVRFEQLRPQTQELAVALEYPFLLNLPFGFEGELDLYRRDSSFLNLNWRLAANYLREGNDKLSAFWENRRTIVPGETGESTPITGELPDTLGVSRSFFGLQARRNRTDRRFSPRSGYAADVSVAAGFRRLLDVVESDSLNVRSTQLKIEGSLEAYFDPLAGTVIYLGLRGAGLFTAEDVLPNEQFRIGGARLLRGFDEQSVFARDYLLATAEFRLLLGGNAFLYGFVDAGRVNSRDKARPDLKIDYPLGFGAGVNFETRAGVFGLSLALGKSNGIPLDLGAPKVHLGYVSVF</sequence>
<reference evidence="6" key="1">
    <citation type="submission" date="2016-10" db="EMBL/GenBank/DDBJ databases">
        <authorList>
            <person name="Varghese N."/>
            <person name="Submissions S."/>
        </authorList>
    </citation>
    <scope>NUCLEOTIDE SEQUENCE [LARGE SCALE GENOMIC DNA]</scope>
    <source>
        <strain evidence="6">DSM 24740</strain>
    </source>
</reference>
<keyword evidence="2" id="KW-0472">Membrane</keyword>
<keyword evidence="6" id="KW-1185">Reference proteome</keyword>
<evidence type="ECO:0000256" key="2">
    <source>
        <dbReference type="ARBA" id="ARBA00023136"/>
    </source>
</evidence>
<dbReference type="Pfam" id="PF01103">
    <property type="entry name" value="Omp85"/>
    <property type="match status" value="1"/>
</dbReference>
<dbReference type="RefSeq" id="WP_090169395.1">
    <property type="nucleotide sequence ID" value="NZ_FOFB01000014.1"/>
</dbReference>
<gene>
    <name evidence="5" type="ORF">SAMN05444359_11498</name>
</gene>
<proteinExistence type="predicted"/>
<dbReference type="STRING" id="478744.SAMN05444359_11498"/>
<dbReference type="Pfam" id="PF07244">
    <property type="entry name" value="POTRA"/>
    <property type="match status" value="1"/>
</dbReference>
<feature type="domain" description="Bacterial surface antigen (D15)" evidence="3">
    <location>
        <begin position="413"/>
        <end position="589"/>
    </location>
</feature>
<evidence type="ECO:0000259" key="4">
    <source>
        <dbReference type="Pfam" id="PF07244"/>
    </source>
</evidence>
<dbReference type="Gene3D" id="2.40.160.50">
    <property type="entry name" value="membrane protein fhac: a member of the omp85/tpsb transporter family"/>
    <property type="match status" value="1"/>
</dbReference>
<dbReference type="AlphaFoldDB" id="A0A1H9I9F2"/>
<dbReference type="Gene3D" id="3.10.20.310">
    <property type="entry name" value="membrane protein fhac"/>
    <property type="match status" value="1"/>
</dbReference>
<protein>
    <submittedName>
        <fullName evidence="5">Surface antigen</fullName>
    </submittedName>
</protein>
<dbReference type="Proteomes" id="UP000199021">
    <property type="component" value="Unassembled WGS sequence"/>
</dbReference>
<comment type="subcellular location">
    <subcellularLocation>
        <location evidence="1">Membrane</location>
    </subcellularLocation>
</comment>
<organism evidence="5 6">
    <name type="scientific">Neolewinella agarilytica</name>
    <dbReference type="NCBI Taxonomy" id="478744"/>
    <lineage>
        <taxon>Bacteria</taxon>
        <taxon>Pseudomonadati</taxon>
        <taxon>Bacteroidota</taxon>
        <taxon>Saprospiria</taxon>
        <taxon>Saprospirales</taxon>
        <taxon>Lewinellaceae</taxon>
        <taxon>Neolewinella</taxon>
    </lineage>
</organism>
<feature type="domain" description="POTRA" evidence="4">
    <location>
        <begin position="209"/>
        <end position="259"/>
    </location>
</feature>
<evidence type="ECO:0000313" key="5">
    <source>
        <dbReference type="EMBL" id="SEQ71176.1"/>
    </source>
</evidence>
<evidence type="ECO:0000256" key="1">
    <source>
        <dbReference type="ARBA" id="ARBA00004370"/>
    </source>
</evidence>
<dbReference type="InParanoid" id="A0A1H9I9F2"/>
<dbReference type="InterPro" id="IPR010827">
    <property type="entry name" value="BamA/TamA_POTRA"/>
</dbReference>
<evidence type="ECO:0000259" key="3">
    <source>
        <dbReference type="Pfam" id="PF01103"/>
    </source>
</evidence>
<dbReference type="InterPro" id="IPR000184">
    <property type="entry name" value="Bac_surfAg_D15"/>
</dbReference>
<evidence type="ECO:0000313" key="6">
    <source>
        <dbReference type="Proteomes" id="UP000199021"/>
    </source>
</evidence>
<accession>A0A1H9I9F2</accession>
<dbReference type="GO" id="GO:0019867">
    <property type="term" value="C:outer membrane"/>
    <property type="evidence" value="ECO:0007669"/>
    <property type="project" value="InterPro"/>
</dbReference>
<dbReference type="OrthoDB" id="9811416at2"/>
<dbReference type="EMBL" id="FOFB01000014">
    <property type="protein sequence ID" value="SEQ71176.1"/>
    <property type="molecule type" value="Genomic_DNA"/>
</dbReference>